<dbReference type="SUPFAM" id="SSF103473">
    <property type="entry name" value="MFS general substrate transporter"/>
    <property type="match status" value="1"/>
</dbReference>
<accession>A0A9D2ADQ1</accession>
<reference evidence="3" key="2">
    <citation type="submission" date="2021-04" db="EMBL/GenBank/DDBJ databases">
        <authorList>
            <person name="Gilroy R."/>
        </authorList>
    </citation>
    <scope>NUCLEOTIDE SEQUENCE</scope>
    <source>
        <strain evidence="3">2239</strain>
    </source>
</reference>
<feature type="transmembrane region" description="Helical" evidence="1">
    <location>
        <begin position="363"/>
        <end position="385"/>
    </location>
</feature>
<feature type="transmembrane region" description="Helical" evidence="1">
    <location>
        <begin position="142"/>
        <end position="160"/>
    </location>
</feature>
<feature type="transmembrane region" description="Helical" evidence="1">
    <location>
        <begin position="307"/>
        <end position="327"/>
    </location>
</feature>
<feature type="transmembrane region" description="Helical" evidence="1">
    <location>
        <begin position="85"/>
        <end position="106"/>
    </location>
</feature>
<dbReference type="SMART" id="SM00421">
    <property type="entry name" value="HTH_LUXR"/>
    <property type="match status" value="1"/>
</dbReference>
<dbReference type="Gene3D" id="1.10.10.10">
    <property type="entry name" value="Winged helix-like DNA-binding domain superfamily/Winged helix DNA-binding domain"/>
    <property type="match status" value="1"/>
</dbReference>
<sequence length="483" mass="53765">MSCVPVNRAVDGRNARRAAFLALLFSTYMFEYMVTLTFIDQRNIAISGSSWQLALHYIDTLLSAAGFASFALLRRIFKEEKTRVRLLVIPNMVYCVSMIALCFMGSVAAYSVTAMLTAFSLGVLGGMVYFCMSQALAQTSCMGKVMAAGAAAAVLLQYLLQKHLDIVLGLPVVLVLGFSATLWLTVKRPWDWLGEDCLPYAKESPASKSELRQKQFILSLTVVALAVVGIFYDAQMMRLNVQTHYQEFDYYAWPRLFLIAGYALIGIIGDVKQQKYVPIATLCTAMFAVFNPILLGEMEGYQFNMCIHYACLGASVSYFNLMFWNIAPKTGCPELWASMGRVISGPVEAALSAMQVADLPLNAMVGIDILMFVLLVLALAVGDYLQIGRREEKERPDGRPVGPPELTQQQRLALYAAHCSLTPRETEVLEKLLTTEDGVQEIADSLYISRRMLQRYIASIYEKTGTGSRIGLFRRYTGFMTKE</sequence>
<feature type="transmembrane region" description="Helical" evidence="1">
    <location>
        <begin position="18"/>
        <end position="39"/>
    </location>
</feature>
<feature type="transmembrane region" description="Helical" evidence="1">
    <location>
        <begin position="112"/>
        <end position="130"/>
    </location>
</feature>
<dbReference type="AlphaFoldDB" id="A0A9D2ADQ1"/>
<organism evidence="3 4">
    <name type="scientific">Candidatus Allofournierella pullicola</name>
    <dbReference type="NCBI Taxonomy" id="2838596"/>
    <lineage>
        <taxon>Bacteria</taxon>
        <taxon>Bacillati</taxon>
        <taxon>Bacillota</taxon>
        <taxon>Clostridia</taxon>
        <taxon>Eubacteriales</taxon>
        <taxon>Oscillospiraceae</taxon>
        <taxon>Allofournierella</taxon>
    </lineage>
</organism>
<evidence type="ECO:0000256" key="1">
    <source>
        <dbReference type="SAM" id="Phobius"/>
    </source>
</evidence>
<dbReference type="Pfam" id="PF00196">
    <property type="entry name" value="GerE"/>
    <property type="match status" value="1"/>
</dbReference>
<dbReference type="InterPro" id="IPR016032">
    <property type="entry name" value="Sig_transdc_resp-reg_C-effctor"/>
</dbReference>
<dbReference type="EMBL" id="DXFW01000020">
    <property type="protein sequence ID" value="HIX05756.1"/>
    <property type="molecule type" value="Genomic_DNA"/>
</dbReference>
<feature type="transmembrane region" description="Helical" evidence="1">
    <location>
        <begin position="166"/>
        <end position="186"/>
    </location>
</feature>
<proteinExistence type="predicted"/>
<evidence type="ECO:0000313" key="3">
    <source>
        <dbReference type="EMBL" id="HIX05756.1"/>
    </source>
</evidence>
<gene>
    <name evidence="3" type="ORF">H9865_06610</name>
</gene>
<dbReference type="GO" id="GO:0003677">
    <property type="term" value="F:DNA binding"/>
    <property type="evidence" value="ECO:0007669"/>
    <property type="project" value="InterPro"/>
</dbReference>
<feature type="transmembrane region" description="Helical" evidence="1">
    <location>
        <begin position="51"/>
        <end position="73"/>
    </location>
</feature>
<feature type="transmembrane region" description="Helical" evidence="1">
    <location>
        <begin position="252"/>
        <end position="269"/>
    </location>
</feature>
<dbReference type="CDD" id="cd06170">
    <property type="entry name" value="LuxR_C_like"/>
    <property type="match status" value="1"/>
</dbReference>
<keyword evidence="1" id="KW-1133">Transmembrane helix</keyword>
<dbReference type="InterPro" id="IPR000792">
    <property type="entry name" value="Tscrpt_reg_LuxR_C"/>
</dbReference>
<feature type="transmembrane region" description="Helical" evidence="1">
    <location>
        <begin position="276"/>
        <end position="295"/>
    </location>
</feature>
<dbReference type="GO" id="GO:0006355">
    <property type="term" value="P:regulation of DNA-templated transcription"/>
    <property type="evidence" value="ECO:0007669"/>
    <property type="project" value="InterPro"/>
</dbReference>
<keyword evidence="1" id="KW-0472">Membrane</keyword>
<dbReference type="InterPro" id="IPR036259">
    <property type="entry name" value="MFS_trans_sf"/>
</dbReference>
<dbReference type="Proteomes" id="UP000824193">
    <property type="component" value="Unassembled WGS sequence"/>
</dbReference>
<protein>
    <submittedName>
        <fullName evidence="3">Helix-turn-helix transcriptional regulator</fullName>
    </submittedName>
</protein>
<comment type="caution">
    <text evidence="3">The sequence shown here is derived from an EMBL/GenBank/DDBJ whole genome shotgun (WGS) entry which is preliminary data.</text>
</comment>
<keyword evidence="1" id="KW-0812">Transmembrane</keyword>
<feature type="transmembrane region" description="Helical" evidence="1">
    <location>
        <begin position="216"/>
        <end position="232"/>
    </location>
</feature>
<dbReference type="InterPro" id="IPR036388">
    <property type="entry name" value="WH-like_DNA-bd_sf"/>
</dbReference>
<name>A0A9D2ADQ1_9FIRM</name>
<evidence type="ECO:0000313" key="4">
    <source>
        <dbReference type="Proteomes" id="UP000824193"/>
    </source>
</evidence>
<evidence type="ECO:0000259" key="2">
    <source>
        <dbReference type="SMART" id="SM00421"/>
    </source>
</evidence>
<reference evidence="3" key="1">
    <citation type="journal article" date="2021" name="PeerJ">
        <title>Extensive microbial diversity within the chicken gut microbiome revealed by metagenomics and culture.</title>
        <authorList>
            <person name="Gilroy R."/>
            <person name="Ravi A."/>
            <person name="Getino M."/>
            <person name="Pursley I."/>
            <person name="Horton D.L."/>
            <person name="Alikhan N.F."/>
            <person name="Baker D."/>
            <person name="Gharbi K."/>
            <person name="Hall N."/>
            <person name="Watson M."/>
            <person name="Adriaenssens E.M."/>
            <person name="Foster-Nyarko E."/>
            <person name="Jarju S."/>
            <person name="Secka A."/>
            <person name="Antonio M."/>
            <person name="Oren A."/>
            <person name="Chaudhuri R.R."/>
            <person name="La Ragione R."/>
            <person name="Hildebrand F."/>
            <person name="Pallen M.J."/>
        </authorList>
    </citation>
    <scope>NUCLEOTIDE SEQUENCE</scope>
    <source>
        <strain evidence="3">2239</strain>
    </source>
</reference>
<dbReference type="SUPFAM" id="SSF46894">
    <property type="entry name" value="C-terminal effector domain of the bipartite response regulators"/>
    <property type="match status" value="1"/>
</dbReference>
<feature type="domain" description="HTH luxR-type" evidence="2">
    <location>
        <begin position="418"/>
        <end position="476"/>
    </location>
</feature>